<feature type="transmembrane region" description="Helical" evidence="1">
    <location>
        <begin position="289"/>
        <end position="306"/>
    </location>
</feature>
<dbReference type="AlphaFoldDB" id="A0A227KDQ1"/>
<organism evidence="2 3">
    <name type="scientific">Turicimonas muris</name>
    <dbReference type="NCBI Taxonomy" id="1796652"/>
    <lineage>
        <taxon>Bacteria</taxon>
        <taxon>Pseudomonadati</taxon>
        <taxon>Pseudomonadota</taxon>
        <taxon>Betaproteobacteria</taxon>
        <taxon>Burkholderiales</taxon>
        <taxon>Sutterellaceae</taxon>
        <taxon>Turicimonas</taxon>
    </lineage>
</organism>
<evidence type="ECO:0000313" key="3">
    <source>
        <dbReference type="Proteomes" id="UP000214610"/>
    </source>
</evidence>
<keyword evidence="3" id="KW-1185">Reference proteome</keyword>
<keyword evidence="1" id="KW-0472">Membrane</keyword>
<keyword evidence="1" id="KW-0812">Transmembrane</keyword>
<reference evidence="3" key="1">
    <citation type="submission" date="2017-05" db="EMBL/GenBank/DDBJ databases">
        <title>Improved OligoMM genomes.</title>
        <authorList>
            <person name="Garzetti D."/>
        </authorList>
    </citation>
    <scope>NUCLEOTIDE SEQUENCE [LARGE SCALE GENOMIC DNA]</scope>
    <source>
        <strain evidence="3">YL45</strain>
    </source>
</reference>
<name>A0A227KDQ1_9BURK</name>
<evidence type="ECO:0000313" key="2">
    <source>
        <dbReference type="EMBL" id="OXE45525.1"/>
    </source>
</evidence>
<gene>
    <name evidence="2" type="ORF">ADH67_11390</name>
</gene>
<sequence length="307" mass="34587">MYALKITESLIADEPTDTGHEIDLSKVTLQVFERNKKDSTLAEAANWEVVLSGRLEIKIWKDSSTAAICLREPTLLKKIQQIQLQSSEEIKEIRTLFQQNPASKPRDERLIEELSSKLARKAKLSVLVYGPAGKGRDDILTEFSRAEGIENFIRLYTVDKTLSPPSLNIKKTKEHFKKICEELEGYSQTGEYDLICLARGGGDPFQLASLNNKELCETIIKLPTPVCISIAHSSDELWLKESGDMYTNVPALFISELVRVVEAVYPGEIKVSAMQIRKQFLSTAIPQKIFWVLLLVSLAVLAFFVLR</sequence>
<keyword evidence="1" id="KW-1133">Transmembrane helix</keyword>
<dbReference type="Proteomes" id="UP000214610">
    <property type="component" value="Unassembled WGS sequence"/>
</dbReference>
<dbReference type="EMBL" id="NHMP01000009">
    <property type="protein sequence ID" value="OXE45525.1"/>
    <property type="molecule type" value="Genomic_DNA"/>
</dbReference>
<comment type="caution">
    <text evidence="2">The sequence shown here is derived from an EMBL/GenBank/DDBJ whole genome shotgun (WGS) entry which is preliminary data.</text>
</comment>
<evidence type="ECO:0000256" key="1">
    <source>
        <dbReference type="SAM" id="Phobius"/>
    </source>
</evidence>
<accession>A0A227KDQ1</accession>
<proteinExistence type="predicted"/>
<protein>
    <submittedName>
        <fullName evidence="2">Uncharacterized protein</fullName>
    </submittedName>
</protein>